<protein>
    <submittedName>
        <fullName evidence="2">Metallophosphoesterase</fullName>
    </submittedName>
</protein>
<keyword evidence="3" id="KW-1185">Reference proteome</keyword>
<evidence type="ECO:0000259" key="1">
    <source>
        <dbReference type="Pfam" id="PF00149"/>
    </source>
</evidence>
<dbReference type="RefSeq" id="WP_103463807.1">
    <property type="nucleotide sequence ID" value="NZ_PPXB01000001.1"/>
</dbReference>
<gene>
    <name evidence="2" type="ORF">CVS27_00610</name>
</gene>
<comment type="caution">
    <text evidence="2">The sequence shown here is derived from an EMBL/GenBank/DDBJ whole genome shotgun (WGS) entry which is preliminary data.</text>
</comment>
<dbReference type="AlphaFoldDB" id="A0A2S4A136"/>
<dbReference type="PANTHER" id="PTHR31302:SF20">
    <property type="entry name" value="CONSERVED PROTEIN"/>
    <property type="match status" value="1"/>
</dbReference>
<dbReference type="EMBL" id="PPXC01000001">
    <property type="protein sequence ID" value="POH75148.1"/>
    <property type="molecule type" value="Genomic_DNA"/>
</dbReference>
<dbReference type="GO" id="GO:0009245">
    <property type="term" value="P:lipid A biosynthetic process"/>
    <property type="evidence" value="ECO:0007669"/>
    <property type="project" value="TreeGrafter"/>
</dbReference>
<dbReference type="InterPro" id="IPR051158">
    <property type="entry name" value="Metallophosphoesterase_sf"/>
</dbReference>
<feature type="domain" description="Calcineurin-like phosphoesterase" evidence="1">
    <location>
        <begin position="58"/>
        <end position="248"/>
    </location>
</feature>
<evidence type="ECO:0000313" key="2">
    <source>
        <dbReference type="EMBL" id="POH75148.1"/>
    </source>
</evidence>
<sequence length="316" mass="33675">MSRTRTAGSSLSALGAAAGLAVATGVGAVAYGALIERNWFAIREERLAILPPGAAPFTVLHLSDIHLSPGQHKKTRWLRELAAIQPDLVVNTGDNLSHPAAIAPLLEALGPLMEFPGVFVPGSNDYFASTFRNPFAYFAGPSKLPAGKNREPVALDTDALHTGFGLGGWVNLTNRAQSIPFNGIRFDFSGVDDPHLNRERYAGWPRGSVTQDNAPHVKIAVVHAPYQRVLDHFTGEGADLILAGHTHGGQVCLPGYGALVTNCDLPTWRAKGLNDWDAHGLRSPVNVSAGIGTSRTAPFRFACRPEAVVLTLTAKE</sequence>
<reference evidence="2 3" key="1">
    <citation type="submission" date="2018-01" db="EMBL/GenBank/DDBJ databases">
        <title>Arthrobacter sp. nov., from glaciers in China.</title>
        <authorList>
            <person name="Liu Q."/>
            <person name="Xin Y.-H."/>
        </authorList>
    </citation>
    <scope>NUCLEOTIDE SEQUENCE [LARGE SCALE GENOMIC DNA]</scope>
    <source>
        <strain evidence="2 3">HLT2-12-2</strain>
    </source>
</reference>
<dbReference type="InterPro" id="IPR004843">
    <property type="entry name" value="Calcineurin-like_PHP"/>
</dbReference>
<evidence type="ECO:0000313" key="3">
    <source>
        <dbReference type="Proteomes" id="UP000237061"/>
    </source>
</evidence>
<dbReference type="Gene3D" id="3.60.21.10">
    <property type="match status" value="1"/>
</dbReference>
<dbReference type="PANTHER" id="PTHR31302">
    <property type="entry name" value="TRANSMEMBRANE PROTEIN WITH METALLOPHOSPHOESTERASE DOMAIN-RELATED"/>
    <property type="match status" value="1"/>
</dbReference>
<dbReference type="InterPro" id="IPR029052">
    <property type="entry name" value="Metallo-depent_PP-like"/>
</dbReference>
<name>A0A2S4A136_ARTGL</name>
<accession>A0A2S4A136</accession>
<dbReference type="Proteomes" id="UP000237061">
    <property type="component" value="Unassembled WGS sequence"/>
</dbReference>
<dbReference type="OrthoDB" id="9780884at2"/>
<dbReference type="GO" id="GO:0016020">
    <property type="term" value="C:membrane"/>
    <property type="evidence" value="ECO:0007669"/>
    <property type="project" value="GOC"/>
</dbReference>
<proteinExistence type="predicted"/>
<dbReference type="GO" id="GO:0008758">
    <property type="term" value="F:UDP-2,3-diacylglucosamine hydrolase activity"/>
    <property type="evidence" value="ECO:0007669"/>
    <property type="project" value="TreeGrafter"/>
</dbReference>
<dbReference type="SUPFAM" id="SSF56300">
    <property type="entry name" value="Metallo-dependent phosphatases"/>
    <property type="match status" value="1"/>
</dbReference>
<organism evidence="2 3">
    <name type="scientific">Arthrobacter glacialis</name>
    <dbReference type="NCBI Taxonomy" id="1664"/>
    <lineage>
        <taxon>Bacteria</taxon>
        <taxon>Bacillati</taxon>
        <taxon>Actinomycetota</taxon>
        <taxon>Actinomycetes</taxon>
        <taxon>Micrococcales</taxon>
        <taxon>Micrococcaceae</taxon>
        <taxon>Arthrobacter</taxon>
    </lineage>
</organism>
<dbReference type="Pfam" id="PF00149">
    <property type="entry name" value="Metallophos"/>
    <property type="match status" value="1"/>
</dbReference>